<dbReference type="InterPro" id="IPR024572">
    <property type="entry name" value="RcnB"/>
</dbReference>
<evidence type="ECO:0000256" key="1">
    <source>
        <dbReference type="SAM" id="SignalP"/>
    </source>
</evidence>
<feature type="chain" id="PRO_5033029032" evidence="1">
    <location>
        <begin position="23"/>
        <end position="300"/>
    </location>
</feature>
<evidence type="ECO:0000313" key="2">
    <source>
        <dbReference type="EMBL" id="MBB5709700.1"/>
    </source>
</evidence>
<organism evidence="2 3">
    <name type="scientific">Sphingomonas xinjiangensis</name>
    <dbReference type="NCBI Taxonomy" id="643568"/>
    <lineage>
        <taxon>Bacteria</taxon>
        <taxon>Pseudomonadati</taxon>
        <taxon>Pseudomonadota</taxon>
        <taxon>Alphaproteobacteria</taxon>
        <taxon>Sphingomonadales</taxon>
        <taxon>Sphingomonadaceae</taxon>
        <taxon>Sphingomonas</taxon>
    </lineage>
</organism>
<name>A0A840YKS9_9SPHN</name>
<comment type="caution">
    <text evidence="2">The sequence shown here is derived from an EMBL/GenBank/DDBJ whole genome shotgun (WGS) entry which is preliminary data.</text>
</comment>
<dbReference type="EMBL" id="JACIJF010000002">
    <property type="protein sequence ID" value="MBB5709700.1"/>
    <property type="molecule type" value="Genomic_DNA"/>
</dbReference>
<dbReference type="Proteomes" id="UP000527143">
    <property type="component" value="Unassembled WGS sequence"/>
</dbReference>
<dbReference type="AlphaFoldDB" id="A0A840YKS9"/>
<keyword evidence="3" id="KW-1185">Reference proteome</keyword>
<accession>A0A840YKS9</accession>
<protein>
    <submittedName>
        <fullName evidence="2">Ni/Co efflux regulator RcnB</fullName>
    </submittedName>
</protein>
<dbReference type="RefSeq" id="WP_184084815.1">
    <property type="nucleotide sequence ID" value="NZ_JACIJF010000002.1"/>
</dbReference>
<gene>
    <name evidence="2" type="ORF">FHT02_000922</name>
</gene>
<reference evidence="2 3" key="1">
    <citation type="submission" date="2020-08" db="EMBL/GenBank/DDBJ databases">
        <title>Genomic Encyclopedia of Type Strains, Phase IV (KMG-IV): sequencing the most valuable type-strain genomes for metagenomic binning, comparative biology and taxonomic classification.</title>
        <authorList>
            <person name="Goeker M."/>
        </authorList>
    </citation>
    <scope>NUCLEOTIDE SEQUENCE [LARGE SCALE GENOMIC DNA]</scope>
    <source>
        <strain evidence="2 3">DSM 26736</strain>
    </source>
</reference>
<keyword evidence="1" id="KW-0732">Signal</keyword>
<sequence>MRNLWLAAAAVTALAAATPATAQRVWKNGRWVVMPKGSGPQVGRVSPHRWGKPVNGRWSAGWQAPGGWSGYRRLHRGNALPSYWTGSGFRVPDYLSFGLAAPPQGYSWVRYYDDAVLVDGRGQVWDSRDGIAWSDGSSYSESYAYAASYADAGASYAAPQIQPVEPYDDYDIPVAPDVPPPPPGAGYDAPIPAPYGAYPPAPPIHVQPYSAPVQVRTYGAPPCAQVCGGAYQGGAFYGGSAYASGYYASGASTTIVINPAPIVTTTTTVVEERIIADSVAVAPKRVLRKKLLRRAPRCGC</sequence>
<evidence type="ECO:0000313" key="3">
    <source>
        <dbReference type="Proteomes" id="UP000527143"/>
    </source>
</evidence>
<dbReference type="Gene3D" id="3.10.450.160">
    <property type="entry name" value="inner membrane protein cigr"/>
    <property type="match status" value="1"/>
</dbReference>
<dbReference type="Pfam" id="PF11776">
    <property type="entry name" value="RcnB"/>
    <property type="match status" value="1"/>
</dbReference>
<proteinExistence type="predicted"/>
<feature type="signal peptide" evidence="1">
    <location>
        <begin position="1"/>
        <end position="22"/>
    </location>
</feature>